<reference evidence="8" key="1">
    <citation type="submission" date="2015-01" db="EMBL/GenBank/DDBJ databases">
        <title>The Genome Sequence of Cladophialophora bantiana CBS 173.52.</title>
        <authorList>
            <consortium name="The Broad Institute Genomics Platform"/>
            <person name="Cuomo C."/>
            <person name="de Hoog S."/>
            <person name="Gorbushina A."/>
            <person name="Stielow B."/>
            <person name="Teixiera M."/>
            <person name="Abouelleil A."/>
            <person name="Chapman S.B."/>
            <person name="Priest M."/>
            <person name="Young S.K."/>
            <person name="Wortman J."/>
            <person name="Nusbaum C."/>
            <person name="Birren B."/>
        </authorList>
    </citation>
    <scope>NUCLEOTIDE SEQUENCE [LARGE SCALE GENOMIC DNA]</scope>
    <source>
        <strain evidence="8">CBS 173.52</strain>
    </source>
</reference>
<dbReference type="Proteomes" id="UP000053789">
    <property type="component" value="Unassembled WGS sequence"/>
</dbReference>
<dbReference type="Gene3D" id="3.40.50.1100">
    <property type="match status" value="2"/>
</dbReference>
<sequence>MPLAETRGEIAVYIPPFNNENIREGPLTMIKQIHHQMPNGEPSDAIICSVGGGGLLAGIVQVMARVVWGSDVQILAVEQRRRNLYQLSQVVEHIIIPGLTSIATPLEVVRVCKRVFELLSRKNVTRMCPVSRSRMQKLLCELTLTG</sequence>
<evidence type="ECO:0000256" key="1">
    <source>
        <dbReference type="ARBA" id="ARBA00001933"/>
    </source>
</evidence>
<comment type="similarity">
    <text evidence="2">Belongs to the serine/threonine dehydratase family.</text>
</comment>
<evidence type="ECO:0000256" key="5">
    <source>
        <dbReference type="ARBA" id="ARBA00023239"/>
    </source>
</evidence>
<dbReference type="GO" id="GO:0006567">
    <property type="term" value="P:L-threonine catabolic process"/>
    <property type="evidence" value="ECO:0007669"/>
    <property type="project" value="TreeGrafter"/>
</dbReference>
<dbReference type="HOGENOM" id="CLU_1777224_0_0_1"/>
<proteinExistence type="inferred from homology"/>
<dbReference type="GO" id="GO:0006565">
    <property type="term" value="P:L-serine catabolic process"/>
    <property type="evidence" value="ECO:0007669"/>
    <property type="project" value="TreeGrafter"/>
</dbReference>
<organism evidence="8 9">
    <name type="scientific">Cladophialophora bantiana (strain ATCC 10958 / CBS 173.52 / CDC B-1940 / NIH 8579)</name>
    <name type="common">Xylohypha bantiana</name>
    <dbReference type="NCBI Taxonomy" id="1442370"/>
    <lineage>
        <taxon>Eukaryota</taxon>
        <taxon>Fungi</taxon>
        <taxon>Dikarya</taxon>
        <taxon>Ascomycota</taxon>
        <taxon>Pezizomycotina</taxon>
        <taxon>Eurotiomycetes</taxon>
        <taxon>Chaetothyriomycetidae</taxon>
        <taxon>Chaetothyriales</taxon>
        <taxon>Herpotrichiellaceae</taxon>
        <taxon>Cladophialophora</taxon>
    </lineage>
</organism>
<keyword evidence="9" id="KW-1185">Reference proteome</keyword>
<dbReference type="InterPro" id="IPR050147">
    <property type="entry name" value="Ser/Thr_Dehydratase"/>
</dbReference>
<dbReference type="EC" id="4.3.1.17" evidence="3"/>
<comment type="cofactor">
    <cofactor evidence="1">
        <name>pyridoxal 5'-phosphate</name>
        <dbReference type="ChEBI" id="CHEBI:597326"/>
    </cofactor>
</comment>
<evidence type="ECO:0000259" key="7">
    <source>
        <dbReference type="Pfam" id="PF00291"/>
    </source>
</evidence>
<name>A0A0D2III2_CLAB1</name>
<dbReference type="GO" id="GO:0003941">
    <property type="term" value="F:L-serine ammonia-lyase activity"/>
    <property type="evidence" value="ECO:0007669"/>
    <property type="project" value="UniProtKB-EC"/>
</dbReference>
<accession>A0A0D2III2</accession>
<dbReference type="GO" id="GO:0009097">
    <property type="term" value="P:isoleucine biosynthetic process"/>
    <property type="evidence" value="ECO:0007669"/>
    <property type="project" value="TreeGrafter"/>
</dbReference>
<dbReference type="GeneID" id="27694873"/>
<evidence type="ECO:0000313" key="8">
    <source>
        <dbReference type="EMBL" id="KIW96554.1"/>
    </source>
</evidence>
<evidence type="ECO:0000256" key="6">
    <source>
        <dbReference type="ARBA" id="ARBA00049406"/>
    </source>
</evidence>
<evidence type="ECO:0000313" key="9">
    <source>
        <dbReference type="Proteomes" id="UP000053789"/>
    </source>
</evidence>
<dbReference type="Pfam" id="PF00291">
    <property type="entry name" value="PALP"/>
    <property type="match status" value="1"/>
</dbReference>
<keyword evidence="5" id="KW-0456">Lyase</keyword>
<gene>
    <name evidence="8" type="ORF">Z519_01945</name>
</gene>
<dbReference type="OrthoDB" id="7773036at2759"/>
<comment type="catalytic activity">
    <reaction evidence="6">
        <text>L-serine = pyruvate + NH4(+)</text>
        <dbReference type="Rhea" id="RHEA:19169"/>
        <dbReference type="ChEBI" id="CHEBI:15361"/>
        <dbReference type="ChEBI" id="CHEBI:28938"/>
        <dbReference type="ChEBI" id="CHEBI:33384"/>
        <dbReference type="EC" id="4.3.1.17"/>
    </reaction>
</comment>
<dbReference type="AlphaFoldDB" id="A0A0D2III2"/>
<evidence type="ECO:0000256" key="3">
    <source>
        <dbReference type="ARBA" id="ARBA00012093"/>
    </source>
</evidence>
<dbReference type="RefSeq" id="XP_016623223.1">
    <property type="nucleotide sequence ID" value="XM_016759702.1"/>
</dbReference>
<keyword evidence="4" id="KW-0663">Pyridoxal phosphate</keyword>
<dbReference type="EMBL" id="KN846982">
    <property type="protein sequence ID" value="KIW96554.1"/>
    <property type="molecule type" value="Genomic_DNA"/>
</dbReference>
<dbReference type="InterPro" id="IPR001926">
    <property type="entry name" value="TrpB-like_PALP"/>
</dbReference>
<protein>
    <recommendedName>
        <fullName evidence="3">L-serine ammonia-lyase</fullName>
        <ecNumber evidence="3">4.3.1.17</ecNumber>
    </recommendedName>
</protein>
<dbReference type="PANTHER" id="PTHR48078:SF2">
    <property type="entry name" value="CATABOLIC L-SERINE_THREONINE DEHYDRATASE"/>
    <property type="match status" value="1"/>
</dbReference>
<dbReference type="PANTHER" id="PTHR48078">
    <property type="entry name" value="THREONINE DEHYDRATASE, MITOCHONDRIAL-RELATED"/>
    <property type="match status" value="1"/>
</dbReference>
<dbReference type="SUPFAM" id="SSF53686">
    <property type="entry name" value="Tryptophan synthase beta subunit-like PLP-dependent enzymes"/>
    <property type="match status" value="1"/>
</dbReference>
<dbReference type="GO" id="GO:0004794">
    <property type="term" value="F:threonine deaminase activity"/>
    <property type="evidence" value="ECO:0007669"/>
    <property type="project" value="TreeGrafter"/>
</dbReference>
<evidence type="ECO:0000256" key="4">
    <source>
        <dbReference type="ARBA" id="ARBA00022898"/>
    </source>
</evidence>
<dbReference type="VEuPathDB" id="FungiDB:Z519_01945"/>
<feature type="domain" description="Tryptophan synthase beta chain-like PALP" evidence="7">
    <location>
        <begin position="9"/>
        <end position="138"/>
    </location>
</feature>
<dbReference type="InterPro" id="IPR036052">
    <property type="entry name" value="TrpB-like_PALP_sf"/>
</dbReference>
<evidence type="ECO:0000256" key="2">
    <source>
        <dbReference type="ARBA" id="ARBA00010869"/>
    </source>
</evidence>